<evidence type="ECO:0000313" key="7">
    <source>
        <dbReference type="Proteomes" id="UP001597044"/>
    </source>
</evidence>
<dbReference type="HAMAP" id="MF_01927">
    <property type="entry name" value="PurU"/>
    <property type="match status" value="1"/>
</dbReference>
<dbReference type="InterPro" id="IPR041729">
    <property type="entry name" value="Formyl-FH4-Hydrolase_C"/>
</dbReference>
<feature type="domain" description="ACT" evidence="5">
    <location>
        <begin position="10"/>
        <end position="95"/>
    </location>
</feature>
<dbReference type="InterPro" id="IPR036477">
    <property type="entry name" value="Formyl_transf_N_sf"/>
</dbReference>
<dbReference type="PANTHER" id="PTHR42706:SF1">
    <property type="entry name" value="FORMYLTETRAHYDROFOLATE DEFORMYLASE 2, MITOCHONDRIAL"/>
    <property type="match status" value="1"/>
</dbReference>
<dbReference type="SUPFAM" id="SSF55021">
    <property type="entry name" value="ACT-like"/>
    <property type="match status" value="1"/>
</dbReference>
<dbReference type="GO" id="GO:0008864">
    <property type="term" value="F:formyltetrahydrofolate deformylase activity"/>
    <property type="evidence" value="ECO:0007669"/>
    <property type="project" value="UniProtKB-EC"/>
</dbReference>
<dbReference type="CDD" id="cd04875">
    <property type="entry name" value="ACT_F4HF-DF"/>
    <property type="match status" value="1"/>
</dbReference>
<comment type="function">
    <text evidence="3">Catalyzes the hydrolysis of 10-formyltetrahydrofolate (formyl-FH4) to formate and tetrahydrofolate (FH4).</text>
</comment>
<dbReference type="NCBIfam" id="TIGR00655">
    <property type="entry name" value="PurU"/>
    <property type="match status" value="1"/>
</dbReference>
<evidence type="ECO:0000256" key="4">
    <source>
        <dbReference type="NCBIfam" id="TIGR00655"/>
    </source>
</evidence>
<dbReference type="PANTHER" id="PTHR42706">
    <property type="entry name" value="FORMYLTETRAHYDROFOLATE DEFORMYLASE"/>
    <property type="match status" value="1"/>
</dbReference>
<evidence type="ECO:0000256" key="1">
    <source>
        <dbReference type="ARBA" id="ARBA00022563"/>
    </source>
</evidence>
<dbReference type="EC" id="3.5.1.10" evidence="3 4"/>
<dbReference type="PRINTS" id="PR01575">
    <property type="entry name" value="FFH4HYDRLASE"/>
</dbReference>
<evidence type="ECO:0000313" key="6">
    <source>
        <dbReference type="EMBL" id="MFD0948965.1"/>
    </source>
</evidence>
<reference evidence="7" key="1">
    <citation type="journal article" date="2019" name="Int. J. Syst. Evol. Microbiol.">
        <title>The Global Catalogue of Microorganisms (GCM) 10K type strain sequencing project: providing services to taxonomists for standard genome sequencing and annotation.</title>
        <authorList>
            <consortium name="The Broad Institute Genomics Platform"/>
            <consortium name="The Broad Institute Genome Sequencing Center for Infectious Disease"/>
            <person name="Wu L."/>
            <person name="Ma J."/>
        </authorList>
    </citation>
    <scope>NUCLEOTIDE SEQUENCE [LARGE SCALE GENOMIC DNA]</scope>
    <source>
        <strain evidence="7">CCUG 63419</strain>
    </source>
</reference>
<dbReference type="PIRSF" id="PIRSF036480">
    <property type="entry name" value="FormyFH4_hydr"/>
    <property type="match status" value="1"/>
</dbReference>
<comment type="caution">
    <text evidence="6">The sequence shown here is derived from an EMBL/GenBank/DDBJ whole genome shotgun (WGS) entry which is preliminary data.</text>
</comment>
<keyword evidence="3" id="KW-0658">Purine biosynthesis</keyword>
<feature type="active site" evidence="3">
    <location>
        <position position="232"/>
    </location>
</feature>
<evidence type="ECO:0000259" key="5">
    <source>
        <dbReference type="PROSITE" id="PS51671"/>
    </source>
</evidence>
<dbReference type="Pfam" id="PF01842">
    <property type="entry name" value="ACT"/>
    <property type="match status" value="1"/>
</dbReference>
<dbReference type="InterPro" id="IPR004810">
    <property type="entry name" value="PurU"/>
</dbReference>
<dbReference type="PROSITE" id="PS51671">
    <property type="entry name" value="ACT"/>
    <property type="match status" value="1"/>
</dbReference>
<dbReference type="NCBIfam" id="NF004684">
    <property type="entry name" value="PRK06027.1"/>
    <property type="match status" value="1"/>
</dbReference>
<dbReference type="Pfam" id="PF00551">
    <property type="entry name" value="Formyl_trans_N"/>
    <property type="match status" value="1"/>
</dbReference>
<protein>
    <recommendedName>
        <fullName evidence="3 4">Formyltetrahydrofolate deformylase</fullName>
        <ecNumber evidence="3 4">3.5.1.10</ecNumber>
    </recommendedName>
    <alternativeName>
        <fullName evidence="3">Formyl-FH(4) hydrolase</fullName>
    </alternativeName>
</protein>
<comment type="similarity">
    <text evidence="3">Belongs to the PurU family.</text>
</comment>
<sequence>MSRMTDTTARLLINCPDAPGIVSAVSSFLFSHGANITDLDQHATAPIGGTYFMRLELQTVAMDISREALEAAFEQEVAIRFQMNWQLTYAADRKRVAILVSKHDHAMMELLWRWSRGSLPCDIVAVISNHSDLREAVEGFGVPFHLVPVTAETKALAEATLEEKLVGVDLIVLARYMQILSADFTARWPHRIINIHHSFLPAFVGANPYQQAYDKGVKLIGATAHYVTADLDQGPIIEQDVERVSHRDEVGSLREMGQDVERQVLARAVRWHLEDRVLVHGTKTIVFS</sequence>
<evidence type="ECO:0000256" key="3">
    <source>
        <dbReference type="HAMAP-Rule" id="MF_01927"/>
    </source>
</evidence>
<dbReference type="Gene3D" id="3.30.70.260">
    <property type="match status" value="1"/>
</dbReference>
<dbReference type="EMBL" id="JBHTIT010000001">
    <property type="protein sequence ID" value="MFD0948965.1"/>
    <property type="molecule type" value="Genomic_DNA"/>
</dbReference>
<keyword evidence="2 3" id="KW-0378">Hydrolase</keyword>
<dbReference type="RefSeq" id="WP_379072055.1">
    <property type="nucleotide sequence ID" value="NZ_JBHTIT010000001.1"/>
</dbReference>
<gene>
    <name evidence="3 6" type="primary">purU</name>
    <name evidence="6" type="ORF">ACFQ0F_00905</name>
</gene>
<dbReference type="SUPFAM" id="SSF53328">
    <property type="entry name" value="Formyltransferase"/>
    <property type="match status" value="1"/>
</dbReference>
<comment type="catalytic activity">
    <reaction evidence="3">
        <text>(6R)-10-formyltetrahydrofolate + H2O = (6S)-5,6,7,8-tetrahydrofolate + formate + H(+)</text>
        <dbReference type="Rhea" id="RHEA:19833"/>
        <dbReference type="ChEBI" id="CHEBI:15377"/>
        <dbReference type="ChEBI" id="CHEBI:15378"/>
        <dbReference type="ChEBI" id="CHEBI:15740"/>
        <dbReference type="ChEBI" id="CHEBI:57453"/>
        <dbReference type="ChEBI" id="CHEBI:195366"/>
        <dbReference type="EC" id="3.5.1.10"/>
    </reaction>
</comment>
<dbReference type="InterPro" id="IPR044074">
    <property type="entry name" value="PurU_ACT"/>
</dbReference>
<accession>A0ABW3HBV8</accession>
<dbReference type="InterPro" id="IPR002912">
    <property type="entry name" value="ACT_dom"/>
</dbReference>
<keyword evidence="1 3" id="KW-0554">One-carbon metabolism</keyword>
<dbReference type="CDD" id="cd08648">
    <property type="entry name" value="FMT_core_Formyl-FH4-Hydrolase_C"/>
    <property type="match status" value="1"/>
</dbReference>
<evidence type="ECO:0000256" key="2">
    <source>
        <dbReference type="ARBA" id="ARBA00022801"/>
    </source>
</evidence>
<organism evidence="6 7">
    <name type="scientific">Paraperlucidibaca wandonensis</name>
    <dbReference type="NCBI Taxonomy" id="1268273"/>
    <lineage>
        <taxon>Bacteria</taxon>
        <taxon>Pseudomonadati</taxon>
        <taxon>Pseudomonadota</taxon>
        <taxon>Gammaproteobacteria</taxon>
        <taxon>Moraxellales</taxon>
        <taxon>Moraxellaceae</taxon>
        <taxon>Paraperlucidibaca</taxon>
    </lineage>
</organism>
<dbReference type="InterPro" id="IPR045865">
    <property type="entry name" value="ACT-like_dom_sf"/>
</dbReference>
<dbReference type="InterPro" id="IPR002376">
    <property type="entry name" value="Formyl_transf_N"/>
</dbReference>
<dbReference type="Proteomes" id="UP001597044">
    <property type="component" value="Unassembled WGS sequence"/>
</dbReference>
<keyword evidence="7" id="KW-1185">Reference proteome</keyword>
<name>A0ABW3HBV8_9GAMM</name>
<proteinExistence type="inferred from homology"/>
<dbReference type="Gene3D" id="3.40.50.170">
    <property type="entry name" value="Formyl transferase, N-terminal domain"/>
    <property type="match status" value="1"/>
</dbReference>
<comment type="pathway">
    <text evidence="3">Purine metabolism; IMP biosynthesis via de novo pathway; formate from 10-formyl-5,6,7,8-tetrahydrofolate: step 1/1.</text>
</comment>